<proteinExistence type="predicted"/>
<dbReference type="Gene3D" id="3.40.50.150">
    <property type="entry name" value="Vaccinia Virus protein VP39"/>
    <property type="match status" value="1"/>
</dbReference>
<dbReference type="KEGG" id="smaa:IT774_01800"/>
<organism evidence="2 3">
    <name type="scientific">Salinimonas marina</name>
    <dbReference type="NCBI Taxonomy" id="2785918"/>
    <lineage>
        <taxon>Bacteria</taxon>
        <taxon>Pseudomonadati</taxon>
        <taxon>Pseudomonadota</taxon>
        <taxon>Gammaproteobacteria</taxon>
        <taxon>Alteromonadales</taxon>
        <taxon>Alteromonadaceae</taxon>
        <taxon>Alteromonas/Salinimonas group</taxon>
        <taxon>Salinimonas</taxon>
    </lineage>
</organism>
<dbReference type="EMBL" id="CP064795">
    <property type="protein sequence ID" value="QPG06015.1"/>
    <property type="molecule type" value="Genomic_DNA"/>
</dbReference>
<keyword evidence="1" id="KW-0175">Coiled coil</keyword>
<keyword evidence="3" id="KW-1185">Reference proteome</keyword>
<dbReference type="AlphaFoldDB" id="A0A7S9DY65"/>
<reference evidence="2 3" key="1">
    <citation type="submission" date="2020-11" db="EMBL/GenBank/DDBJ databases">
        <title>Complete genome sequence for Salinimonas sp. strain G2-b.</title>
        <authorList>
            <person name="Park S.-J."/>
        </authorList>
    </citation>
    <scope>NUCLEOTIDE SEQUENCE [LARGE SCALE GENOMIC DNA]</scope>
    <source>
        <strain evidence="2 3">G2-b</strain>
    </source>
</reference>
<name>A0A7S9DY65_9ALTE</name>
<gene>
    <name evidence="2" type="ORF">IT774_01800</name>
</gene>
<dbReference type="RefSeq" id="WP_195811094.1">
    <property type="nucleotide sequence ID" value="NZ_CP064795.1"/>
</dbReference>
<evidence type="ECO:0000313" key="2">
    <source>
        <dbReference type="EMBL" id="QPG06015.1"/>
    </source>
</evidence>
<dbReference type="InterPro" id="IPR029063">
    <property type="entry name" value="SAM-dependent_MTases_sf"/>
</dbReference>
<dbReference type="Proteomes" id="UP000595095">
    <property type="component" value="Chromosome"/>
</dbReference>
<evidence type="ECO:0000256" key="1">
    <source>
        <dbReference type="SAM" id="Coils"/>
    </source>
</evidence>
<accession>A0A7S9DY65</accession>
<evidence type="ECO:0000313" key="3">
    <source>
        <dbReference type="Proteomes" id="UP000595095"/>
    </source>
</evidence>
<protein>
    <submittedName>
        <fullName evidence="2">Uncharacterized protein</fullName>
    </submittedName>
</protein>
<sequence>MNKLLWLGAGELLEPAVDFAKFNDVILVEARSEIINTAKWHAFDNLQVIKKLITLDGKQQPLLQQSFGDFSSIKQPTGLNDIFPGIETEEARDIDVVSVEDVLDAARLDGRGNVLIIDLPCIAGEVVEKLQKKNQLNCFSEIYLRLGVKPLYEDATPASLLIDKLEQFAFVLTETVNNDPDIPLLRFTYSADKALIIDLQSQVEEQQNKYKEVYSWFASRKKQAQELESKVSSLTAENSELKSALSEQASLFQIEAKLSSLLQKQRSESVEIANALGQHVTKCTRDIEETSLAAIELQKLTGLSDSLLPHSPYTMSAGNLLQLASLMHDENFDLIIEFGSGISTLVAAGTVKAKSHSTSKIVAFEQSEAILNKTHSLLGSNNLDEYVELYCTPLATTEYRLCEASSGTFYDCRQKLNELSQSLTDKVLDILVIVDGPDVAPSDADVRYAAFPLLLDCFKNHTLTFFLDDSKRNSEQEVLAGWKEEAARRKIHVEHKEFHTGRGAAIVKVAR</sequence>
<feature type="coiled-coil region" evidence="1">
    <location>
        <begin position="217"/>
        <end position="244"/>
    </location>
</feature>